<name>A0A9P4H4H4_9PLEO</name>
<evidence type="ECO:0000313" key="3">
    <source>
        <dbReference type="Proteomes" id="UP000799777"/>
    </source>
</evidence>
<comment type="caution">
    <text evidence="2">The sequence shown here is derived from an EMBL/GenBank/DDBJ whole genome shotgun (WGS) entry which is preliminary data.</text>
</comment>
<organism evidence="2 3">
    <name type="scientific">Setomelanomma holmii</name>
    <dbReference type="NCBI Taxonomy" id="210430"/>
    <lineage>
        <taxon>Eukaryota</taxon>
        <taxon>Fungi</taxon>
        <taxon>Dikarya</taxon>
        <taxon>Ascomycota</taxon>
        <taxon>Pezizomycotina</taxon>
        <taxon>Dothideomycetes</taxon>
        <taxon>Pleosporomycetidae</taxon>
        <taxon>Pleosporales</taxon>
        <taxon>Pleosporineae</taxon>
        <taxon>Phaeosphaeriaceae</taxon>
        <taxon>Setomelanomma</taxon>
    </lineage>
</organism>
<dbReference type="PANTHER" id="PTHR43346">
    <property type="entry name" value="LIGAND BINDING DOMAIN PROTEIN, PUTATIVE (AFU_ORTHOLOGUE AFUA_6G14370)-RELATED"/>
    <property type="match status" value="1"/>
</dbReference>
<dbReference type="OrthoDB" id="5370773at2759"/>
<dbReference type="InterPro" id="IPR014710">
    <property type="entry name" value="RmlC-like_jellyroll"/>
</dbReference>
<dbReference type="Proteomes" id="UP000799777">
    <property type="component" value="Unassembled WGS sequence"/>
</dbReference>
<evidence type="ECO:0000256" key="1">
    <source>
        <dbReference type="SAM" id="MobiDB-lite"/>
    </source>
</evidence>
<dbReference type="CDD" id="cd20281">
    <property type="entry name" value="cupin_QDO_C"/>
    <property type="match status" value="1"/>
</dbReference>
<dbReference type="AlphaFoldDB" id="A0A9P4H4H4"/>
<reference evidence="2" key="1">
    <citation type="journal article" date="2020" name="Stud. Mycol.">
        <title>101 Dothideomycetes genomes: a test case for predicting lifestyles and emergence of pathogens.</title>
        <authorList>
            <person name="Haridas S."/>
            <person name="Albert R."/>
            <person name="Binder M."/>
            <person name="Bloem J."/>
            <person name="Labutti K."/>
            <person name="Salamov A."/>
            <person name="Andreopoulos B."/>
            <person name="Baker S."/>
            <person name="Barry K."/>
            <person name="Bills G."/>
            <person name="Bluhm B."/>
            <person name="Cannon C."/>
            <person name="Castanera R."/>
            <person name="Culley D."/>
            <person name="Daum C."/>
            <person name="Ezra D."/>
            <person name="Gonzalez J."/>
            <person name="Henrissat B."/>
            <person name="Kuo A."/>
            <person name="Liang C."/>
            <person name="Lipzen A."/>
            <person name="Lutzoni F."/>
            <person name="Magnuson J."/>
            <person name="Mondo S."/>
            <person name="Nolan M."/>
            <person name="Ohm R."/>
            <person name="Pangilinan J."/>
            <person name="Park H.-J."/>
            <person name="Ramirez L."/>
            <person name="Alfaro M."/>
            <person name="Sun H."/>
            <person name="Tritt A."/>
            <person name="Yoshinaga Y."/>
            <person name="Zwiers L.-H."/>
            <person name="Turgeon B."/>
            <person name="Goodwin S."/>
            <person name="Spatafora J."/>
            <person name="Crous P."/>
            <person name="Grigoriev I."/>
        </authorList>
    </citation>
    <scope>NUCLEOTIDE SEQUENCE</scope>
    <source>
        <strain evidence="2">CBS 110217</strain>
    </source>
</reference>
<sequence length="363" mass="39643">MRPLYPYRTADDAIADGVPGTRSNKTMRNGDRNQSQSSLSATQNTQNDSLYVNVAPSYVRPYVIPHYASAQGVTIGPQYYRFYVTGPSSGYAFTVLGTSARKSSELGVLAHHHQQHFENFFNLKGRFQLFAEPKGSGEQQSRTLTQHDFGTVTRNTTHTFKILDPDTEIGGFIVPGGFEDLFLQALGGTNTTTENHTPYIPSVSSDAAAGPNASQLTALQSYDVYAGTDFVAAVNSTIYLNSQYGYQIVQPLVTPTQAQDMNYILSTITNGKQATNVTTPAWNLPGAAAFQVLEGQLSVQIEGYPTAQLITGDVVFVPGNVTYRYWSEVAFTKTAYISAGFEGIDQWLIKGGREWAYVIFPAA</sequence>
<gene>
    <name evidence="2" type="ORF">EK21DRAFT_102826</name>
</gene>
<feature type="compositionally biased region" description="Polar residues" evidence="1">
    <location>
        <begin position="21"/>
        <end position="45"/>
    </location>
</feature>
<feature type="region of interest" description="Disordered" evidence="1">
    <location>
        <begin position="12"/>
        <end position="45"/>
    </location>
</feature>
<dbReference type="CDD" id="cd02215">
    <property type="entry name" value="cupin_QDO_N_C"/>
    <property type="match status" value="1"/>
</dbReference>
<dbReference type="InterPro" id="IPR052538">
    <property type="entry name" value="Flavonoid_dioxygenase-like"/>
</dbReference>
<dbReference type="PANTHER" id="PTHR43346:SF1">
    <property type="entry name" value="QUERCETIN 2,3-DIOXYGENASE-RELATED"/>
    <property type="match status" value="1"/>
</dbReference>
<dbReference type="SUPFAM" id="SSF51182">
    <property type="entry name" value="RmlC-like cupins"/>
    <property type="match status" value="1"/>
</dbReference>
<proteinExistence type="predicted"/>
<dbReference type="EMBL" id="ML978232">
    <property type="protein sequence ID" value="KAF2027084.1"/>
    <property type="molecule type" value="Genomic_DNA"/>
</dbReference>
<protein>
    <submittedName>
        <fullName evidence="2">RmlC-like cupin</fullName>
    </submittedName>
</protein>
<accession>A0A9P4H4H4</accession>
<dbReference type="InterPro" id="IPR011051">
    <property type="entry name" value="RmlC_Cupin_sf"/>
</dbReference>
<dbReference type="Gene3D" id="2.60.120.10">
    <property type="entry name" value="Jelly Rolls"/>
    <property type="match status" value="2"/>
</dbReference>
<keyword evidence="3" id="KW-1185">Reference proteome</keyword>
<evidence type="ECO:0000313" key="2">
    <source>
        <dbReference type="EMBL" id="KAF2027084.1"/>
    </source>
</evidence>